<feature type="transmembrane region" description="Helical" evidence="17">
    <location>
        <begin position="268"/>
        <end position="288"/>
    </location>
</feature>
<evidence type="ECO:0000313" key="21">
    <source>
        <dbReference type="Proteomes" id="UP001157418"/>
    </source>
</evidence>
<keyword evidence="8" id="KW-0418">Kinase</keyword>
<dbReference type="Gene3D" id="3.30.200.20">
    <property type="entry name" value="Phosphorylase Kinase, domain 1"/>
    <property type="match status" value="1"/>
</dbReference>
<organism evidence="20 21">
    <name type="scientific">Lactuca virosa</name>
    <dbReference type="NCBI Taxonomy" id="75947"/>
    <lineage>
        <taxon>Eukaryota</taxon>
        <taxon>Viridiplantae</taxon>
        <taxon>Streptophyta</taxon>
        <taxon>Embryophyta</taxon>
        <taxon>Tracheophyta</taxon>
        <taxon>Spermatophyta</taxon>
        <taxon>Magnoliopsida</taxon>
        <taxon>eudicotyledons</taxon>
        <taxon>Gunneridae</taxon>
        <taxon>Pentapetalae</taxon>
        <taxon>asterids</taxon>
        <taxon>campanulids</taxon>
        <taxon>Asterales</taxon>
        <taxon>Asteraceae</taxon>
        <taxon>Cichorioideae</taxon>
        <taxon>Cichorieae</taxon>
        <taxon>Lactucinae</taxon>
        <taxon>Lactuca</taxon>
    </lineage>
</organism>
<dbReference type="Pfam" id="PF13947">
    <property type="entry name" value="GUB_WAK_bind"/>
    <property type="match status" value="1"/>
</dbReference>
<evidence type="ECO:0000313" key="20">
    <source>
        <dbReference type="EMBL" id="CAH1421405.1"/>
    </source>
</evidence>
<evidence type="ECO:0000256" key="9">
    <source>
        <dbReference type="ARBA" id="ARBA00022840"/>
    </source>
</evidence>
<keyword evidence="10 17" id="KW-1133">Transmembrane helix</keyword>
<keyword evidence="4" id="KW-0808">Transferase</keyword>
<dbReference type="AlphaFoldDB" id="A0AAU9M3Q7"/>
<evidence type="ECO:0000256" key="17">
    <source>
        <dbReference type="SAM" id="Phobius"/>
    </source>
</evidence>
<dbReference type="SMART" id="SM00220">
    <property type="entry name" value="S_TKc"/>
    <property type="match status" value="1"/>
</dbReference>
<dbReference type="InterPro" id="IPR045874">
    <property type="entry name" value="LRK10/LRL21-25-like"/>
</dbReference>
<keyword evidence="11 17" id="KW-0472">Membrane</keyword>
<protein>
    <recommendedName>
        <fullName evidence="2">non-specific serine/threonine protein kinase</fullName>
        <ecNumber evidence="2">2.7.11.1</ecNumber>
    </recommendedName>
</protein>
<feature type="compositionally biased region" description="Low complexity" evidence="16">
    <location>
        <begin position="677"/>
        <end position="686"/>
    </location>
</feature>
<dbReference type="FunFam" id="1.10.510.10:FF:000590">
    <property type="entry name" value="PR5-like receptor kinase"/>
    <property type="match status" value="1"/>
</dbReference>
<name>A0AAU9M3Q7_9ASTR</name>
<reference evidence="20 21" key="1">
    <citation type="submission" date="2022-01" db="EMBL/GenBank/DDBJ databases">
        <authorList>
            <person name="Xiong W."/>
            <person name="Schranz E."/>
        </authorList>
    </citation>
    <scope>NUCLEOTIDE SEQUENCE [LARGE SCALE GENOMIC DNA]</scope>
</reference>
<evidence type="ECO:0000256" key="14">
    <source>
        <dbReference type="ARBA" id="ARBA00048679"/>
    </source>
</evidence>
<evidence type="ECO:0000256" key="5">
    <source>
        <dbReference type="ARBA" id="ARBA00022692"/>
    </source>
</evidence>
<feature type="region of interest" description="Disordered" evidence="16">
    <location>
        <begin position="665"/>
        <end position="701"/>
    </location>
</feature>
<dbReference type="EMBL" id="CAKMRJ010001112">
    <property type="protein sequence ID" value="CAH1421405.1"/>
    <property type="molecule type" value="Genomic_DNA"/>
</dbReference>
<keyword evidence="3" id="KW-0723">Serine/threonine-protein kinase</keyword>
<evidence type="ECO:0000256" key="11">
    <source>
        <dbReference type="ARBA" id="ARBA00023136"/>
    </source>
</evidence>
<feature type="chain" id="PRO_5043930748" description="non-specific serine/threonine protein kinase" evidence="18">
    <location>
        <begin position="30"/>
        <end position="701"/>
    </location>
</feature>
<evidence type="ECO:0000256" key="4">
    <source>
        <dbReference type="ARBA" id="ARBA00022679"/>
    </source>
</evidence>
<feature type="transmembrane region" description="Helical" evidence="17">
    <location>
        <begin position="308"/>
        <end position="328"/>
    </location>
</feature>
<feature type="domain" description="Protein kinase" evidence="19">
    <location>
        <begin position="382"/>
        <end position="655"/>
    </location>
</feature>
<evidence type="ECO:0000256" key="12">
    <source>
        <dbReference type="ARBA" id="ARBA00023180"/>
    </source>
</evidence>
<dbReference type="InterPro" id="IPR011009">
    <property type="entry name" value="Kinase-like_dom_sf"/>
</dbReference>
<dbReference type="CDD" id="cd14066">
    <property type="entry name" value="STKc_IRAK"/>
    <property type="match status" value="1"/>
</dbReference>
<evidence type="ECO:0000256" key="6">
    <source>
        <dbReference type="ARBA" id="ARBA00022729"/>
    </source>
</evidence>
<dbReference type="GO" id="GO:0016020">
    <property type="term" value="C:membrane"/>
    <property type="evidence" value="ECO:0007669"/>
    <property type="project" value="UniProtKB-SubCell"/>
</dbReference>
<proteinExistence type="predicted"/>
<evidence type="ECO:0000256" key="10">
    <source>
        <dbReference type="ARBA" id="ARBA00022989"/>
    </source>
</evidence>
<evidence type="ECO:0000256" key="13">
    <source>
        <dbReference type="ARBA" id="ARBA00047899"/>
    </source>
</evidence>
<evidence type="ECO:0000256" key="8">
    <source>
        <dbReference type="ARBA" id="ARBA00022777"/>
    </source>
</evidence>
<keyword evidence="7 15" id="KW-0547">Nucleotide-binding</keyword>
<feature type="signal peptide" evidence="18">
    <location>
        <begin position="1"/>
        <end position="29"/>
    </location>
</feature>
<evidence type="ECO:0000256" key="2">
    <source>
        <dbReference type="ARBA" id="ARBA00012513"/>
    </source>
</evidence>
<evidence type="ECO:0000256" key="1">
    <source>
        <dbReference type="ARBA" id="ARBA00004479"/>
    </source>
</evidence>
<dbReference type="PROSITE" id="PS00108">
    <property type="entry name" value="PROTEIN_KINASE_ST"/>
    <property type="match status" value="1"/>
</dbReference>
<dbReference type="InterPro" id="IPR008271">
    <property type="entry name" value="Ser/Thr_kinase_AS"/>
</dbReference>
<evidence type="ECO:0000256" key="16">
    <source>
        <dbReference type="SAM" id="MobiDB-lite"/>
    </source>
</evidence>
<dbReference type="InterPro" id="IPR032872">
    <property type="entry name" value="WAK_assoc_C"/>
</dbReference>
<dbReference type="SUPFAM" id="SSF56112">
    <property type="entry name" value="Protein kinase-like (PK-like)"/>
    <property type="match status" value="1"/>
</dbReference>
<comment type="subcellular location">
    <subcellularLocation>
        <location evidence="1">Membrane</location>
        <topology evidence="1">Single-pass type I membrane protein</topology>
    </subcellularLocation>
</comment>
<dbReference type="PANTHER" id="PTHR27009">
    <property type="entry name" value="RUST RESISTANCE KINASE LR10-RELATED"/>
    <property type="match status" value="1"/>
</dbReference>
<keyword evidence="12" id="KW-0325">Glycoprotein</keyword>
<evidence type="ECO:0000256" key="15">
    <source>
        <dbReference type="PROSITE-ProRule" id="PRU10141"/>
    </source>
</evidence>
<keyword evidence="6 18" id="KW-0732">Signal</keyword>
<dbReference type="EC" id="2.7.11.1" evidence="2"/>
<keyword evidence="9 15" id="KW-0067">ATP-binding</keyword>
<dbReference type="GO" id="GO:0005524">
    <property type="term" value="F:ATP binding"/>
    <property type="evidence" value="ECO:0007669"/>
    <property type="project" value="UniProtKB-UniRule"/>
</dbReference>
<dbReference type="FunFam" id="3.30.200.20:FF:000178">
    <property type="entry name" value="serine/threonine-protein kinase PBS1-like"/>
    <property type="match status" value="1"/>
</dbReference>
<dbReference type="Proteomes" id="UP001157418">
    <property type="component" value="Unassembled WGS sequence"/>
</dbReference>
<dbReference type="GO" id="GO:0030247">
    <property type="term" value="F:polysaccharide binding"/>
    <property type="evidence" value="ECO:0007669"/>
    <property type="project" value="InterPro"/>
</dbReference>
<dbReference type="InterPro" id="IPR001245">
    <property type="entry name" value="Ser-Thr/Tyr_kinase_cat_dom"/>
</dbReference>
<dbReference type="PROSITE" id="PS00107">
    <property type="entry name" value="PROTEIN_KINASE_ATP"/>
    <property type="match status" value="1"/>
</dbReference>
<comment type="catalytic activity">
    <reaction evidence="14">
        <text>L-seryl-[protein] + ATP = O-phospho-L-seryl-[protein] + ADP + H(+)</text>
        <dbReference type="Rhea" id="RHEA:17989"/>
        <dbReference type="Rhea" id="RHEA-COMP:9863"/>
        <dbReference type="Rhea" id="RHEA-COMP:11604"/>
        <dbReference type="ChEBI" id="CHEBI:15378"/>
        <dbReference type="ChEBI" id="CHEBI:29999"/>
        <dbReference type="ChEBI" id="CHEBI:30616"/>
        <dbReference type="ChEBI" id="CHEBI:83421"/>
        <dbReference type="ChEBI" id="CHEBI:456216"/>
        <dbReference type="EC" id="2.7.11.1"/>
    </reaction>
</comment>
<dbReference type="InterPro" id="IPR017441">
    <property type="entry name" value="Protein_kinase_ATP_BS"/>
</dbReference>
<dbReference type="PROSITE" id="PS50011">
    <property type="entry name" value="PROTEIN_KINASE_DOM"/>
    <property type="match status" value="1"/>
</dbReference>
<accession>A0AAU9M3Q7</accession>
<evidence type="ECO:0000256" key="18">
    <source>
        <dbReference type="SAM" id="SignalP"/>
    </source>
</evidence>
<dbReference type="Pfam" id="PF14380">
    <property type="entry name" value="WAK_assoc"/>
    <property type="match status" value="1"/>
</dbReference>
<evidence type="ECO:0000259" key="19">
    <source>
        <dbReference type="PROSITE" id="PS50011"/>
    </source>
</evidence>
<gene>
    <name evidence="20" type="ORF">LVIROSA_LOCUS8810</name>
</gene>
<comment type="catalytic activity">
    <reaction evidence="13">
        <text>L-threonyl-[protein] + ATP = O-phospho-L-threonyl-[protein] + ADP + H(+)</text>
        <dbReference type="Rhea" id="RHEA:46608"/>
        <dbReference type="Rhea" id="RHEA-COMP:11060"/>
        <dbReference type="Rhea" id="RHEA-COMP:11605"/>
        <dbReference type="ChEBI" id="CHEBI:15378"/>
        <dbReference type="ChEBI" id="CHEBI:30013"/>
        <dbReference type="ChEBI" id="CHEBI:30616"/>
        <dbReference type="ChEBI" id="CHEBI:61977"/>
        <dbReference type="ChEBI" id="CHEBI:456216"/>
        <dbReference type="EC" id="2.7.11.1"/>
    </reaction>
</comment>
<dbReference type="Pfam" id="PF07714">
    <property type="entry name" value="PK_Tyr_Ser-Thr"/>
    <property type="match status" value="1"/>
</dbReference>
<sequence>MKPSLPPSSAPFVFTVILSFGVHFPAIWCQETQRPFDICGEPVDCGEIPVEYPFWGLDRPAYCGHPGFQLTCPSNVPLLNYESVNYRVLRLDTSTQIITIARNDLWESSCPRFLYNTSYNSMLFNGDNFPQLNVSLYYDCNTSSAVIPLSANYRFSCNVNESQSDSYFIRTDQLIPSVANFLDQCQNRIDVPVNQSSGARLASGVATTDDLRSGVRAGFQLQWTAKNDECDRCIRSNGQCGSNWTSPDLFACYCSNGNFSFTCNDSNGGGGGGISCSVVGILFMMFVILYRKKRLWETLGSKGAARNFIIGISCSVVGILFMMFVIIYRKKRLWETLGALRLNGKSNILGTTRNHQIEIFIRNYGTMAPNRFKYSQIKKMTSSFDDKLGQGGYGSVYKGQLSDGKLVAVKLLGNAIGDGNDFINEVASIGRTSHVNIVKLLGFCFDGKKRALMYEFMPNGSLDKFLRGDGSHLDWNTLFQIAKGIARGLEYLHQGCNTRIVHFDIKPHNILLDEEFVPKISDFGLAKLCKRKESIVSVTGARGTAGYMAPEVFFKSFGGASHKSDVYSYGMMVLEMTGARKKNKSNTTSMSEAYFPDWIYKKVETGDNLGVDGVTTEEEEELARKLVMVSLWCIQSDPSDRPSISKVVEMLEGSFQSLQVPPRRFWSSPARHTQDNSPSASQSLSSQGVLKMQATEEESYS</sequence>
<evidence type="ECO:0000256" key="3">
    <source>
        <dbReference type="ARBA" id="ARBA00022527"/>
    </source>
</evidence>
<evidence type="ECO:0000256" key="7">
    <source>
        <dbReference type="ARBA" id="ARBA00022741"/>
    </source>
</evidence>
<dbReference type="GO" id="GO:0004674">
    <property type="term" value="F:protein serine/threonine kinase activity"/>
    <property type="evidence" value="ECO:0007669"/>
    <property type="project" value="UniProtKB-KW"/>
</dbReference>
<dbReference type="InterPro" id="IPR025287">
    <property type="entry name" value="WAK_GUB"/>
</dbReference>
<dbReference type="InterPro" id="IPR000719">
    <property type="entry name" value="Prot_kinase_dom"/>
</dbReference>
<dbReference type="Gene3D" id="1.10.510.10">
    <property type="entry name" value="Transferase(Phosphotransferase) domain 1"/>
    <property type="match status" value="1"/>
</dbReference>
<comment type="caution">
    <text evidence="20">The sequence shown here is derived from an EMBL/GenBank/DDBJ whole genome shotgun (WGS) entry which is preliminary data.</text>
</comment>
<keyword evidence="5 17" id="KW-0812">Transmembrane</keyword>
<keyword evidence="21" id="KW-1185">Reference proteome</keyword>
<feature type="binding site" evidence="15">
    <location>
        <position position="410"/>
    </location>
    <ligand>
        <name>ATP</name>
        <dbReference type="ChEBI" id="CHEBI:30616"/>
    </ligand>
</feature>